<organism evidence="4 5">
    <name type="scientific">Pontibacter aquaedesilientis</name>
    <dbReference type="NCBI Taxonomy" id="2766980"/>
    <lineage>
        <taxon>Bacteria</taxon>
        <taxon>Pseudomonadati</taxon>
        <taxon>Bacteroidota</taxon>
        <taxon>Cytophagia</taxon>
        <taxon>Cytophagales</taxon>
        <taxon>Hymenobacteraceae</taxon>
        <taxon>Pontibacter</taxon>
    </lineage>
</organism>
<proteinExistence type="predicted"/>
<reference evidence="4 5" key="1">
    <citation type="submission" date="2020-09" db="EMBL/GenBank/DDBJ databases">
        <title>Genome sequencing and assembly of Pontibacter sp.</title>
        <authorList>
            <person name="Chhetri G."/>
        </authorList>
    </citation>
    <scope>NUCLEOTIDE SEQUENCE [LARGE SCALE GENOMIC DNA]</scope>
    <source>
        <strain evidence="4 5">JH31</strain>
    </source>
</reference>
<evidence type="ECO:0000256" key="2">
    <source>
        <dbReference type="SAM" id="SignalP"/>
    </source>
</evidence>
<protein>
    <submittedName>
        <fullName evidence="4">Glycosyl hydrolase</fullName>
    </submittedName>
</protein>
<keyword evidence="1" id="KW-0677">Repeat</keyword>
<dbReference type="InterPro" id="IPR031778">
    <property type="entry name" value="Sortilin_N"/>
</dbReference>
<dbReference type="Proteomes" id="UP000625551">
    <property type="component" value="Unassembled WGS sequence"/>
</dbReference>
<comment type="caution">
    <text evidence="4">The sequence shown here is derived from an EMBL/GenBank/DDBJ whole genome shotgun (WGS) entry which is preliminary data.</text>
</comment>
<dbReference type="Gene3D" id="2.130.10.10">
    <property type="entry name" value="YVTN repeat-like/Quinoprotein amine dehydrogenase"/>
    <property type="match status" value="4"/>
</dbReference>
<keyword evidence="2" id="KW-0732">Signal</keyword>
<accession>A0ABR7XFD4</accession>
<evidence type="ECO:0000313" key="5">
    <source>
        <dbReference type="Proteomes" id="UP000625551"/>
    </source>
</evidence>
<feature type="chain" id="PRO_5046855519" evidence="2">
    <location>
        <begin position="23"/>
        <end position="1043"/>
    </location>
</feature>
<dbReference type="PANTHER" id="PTHR43739">
    <property type="entry name" value="XYLOGLUCANASE (EUROFUNG)"/>
    <property type="match status" value="1"/>
</dbReference>
<dbReference type="CDD" id="cd15482">
    <property type="entry name" value="Sialidase_non-viral"/>
    <property type="match status" value="1"/>
</dbReference>
<evidence type="ECO:0000313" key="4">
    <source>
        <dbReference type="EMBL" id="MBD1397020.1"/>
    </source>
</evidence>
<feature type="domain" description="Sortilin N-terminal" evidence="3">
    <location>
        <begin position="136"/>
        <end position="262"/>
    </location>
</feature>
<evidence type="ECO:0000259" key="3">
    <source>
        <dbReference type="Pfam" id="PF15902"/>
    </source>
</evidence>
<dbReference type="SUPFAM" id="SSF50939">
    <property type="entry name" value="Sialidases"/>
    <property type="match status" value="1"/>
</dbReference>
<dbReference type="EMBL" id="JACXAJ010000002">
    <property type="protein sequence ID" value="MBD1397020.1"/>
    <property type="molecule type" value="Genomic_DNA"/>
</dbReference>
<sequence>MKRIITLIFLAGLIWQPLPAEAQKKKKGTASPQASNTDPDFYKALEWRNIGPYRGGRSVAIAGVPTKPNTFYVGYTGGGLWKTSDSGNSFQNISDGYFKSSSIGAIAVSDSDPNVVYVGTGEAAVRGVMTIHGDGVYKSTDAGKTWKHLGLENTRQISRVRVDPKNPDILYVAAQGSPYGANKERGIYRSKDGGKNWELVLHVNENTGASDLSMDATNANVLYAAFWEHRRYPWKVESGGAGSAIYKSTDGGDTWKKLEKGLPKVMGKIGVAVSPVNPERVWAIVEAEDGGLFRSEDGGSTWTNINKERVLRARAWYYMHIFADPVDENKVYVLNAPFMQSIDGGKSFTPLPTPHGDNHDLWINPLQPHIWANANDGGGNISHNKGANWSTQENQPTAQIYRVNADNMFPYTVYGGQQDNSTIAIPNAHQGQGIPWSAFYPVGGCESAFVAFNPDAPDYIYAGCYQGIISEWNATTKNTQDVMAYPYLGLGSKPIDQKYRFNWNAPIVMSKFDPSVIYHAGNVVLRSKDRGLSWEEVSPDLTRNKPEFLDYGGGPITKEGAGGEVYQTIFYLVESPHDPQVLWAGSDDGLVHVTRDGGKNWQQVTPKGLTSTTLINAIEVSPHDANTVYLAVNDYKVNDFTPHVFKTTDGGKSWKRMVNGIQKEHFTRVVREDPKRKDLLYLGTESGLYVSFNGGEQWMSFQSNLPITPIMDLKVHHNDLIAATGGRAFWILDDLSPLHQQMSQPGSAGISLLKPADAISSDYIQNKNAAKQFMGQNPPHGALIHFAMNKAFDDTELKIEIYNEADKLVRTLSSKAEKEADKITVSKGLNRVHWDLNHHAPKRPDGLLAGFGEGAYRAVPGSYKVKLTYGGTVLEEAFAVKSDPRYNVPMAAFEEQRKIQEGVNASLDEIYQSVNKLRLVRRQISLMKEMLKDSQEHEDLRKQSDLISKRSEELENLLVQPQQKTFQDVINFENKLDNHFIHLSGIVNSAIPPVTNGQRQRYNDLQQQWQALKQDIDTFMKNDVKRYNDKLRSQEVTLIGFMQ</sequence>
<feature type="signal peptide" evidence="2">
    <location>
        <begin position="1"/>
        <end position="22"/>
    </location>
</feature>
<dbReference type="SUPFAM" id="SSF110296">
    <property type="entry name" value="Oligoxyloglucan reducing end-specific cellobiohydrolase"/>
    <property type="match status" value="1"/>
</dbReference>
<keyword evidence="5" id="KW-1185">Reference proteome</keyword>
<dbReference type="InterPro" id="IPR052025">
    <property type="entry name" value="Xyloglucanase_GH74"/>
</dbReference>
<name>A0ABR7XFD4_9BACT</name>
<evidence type="ECO:0000256" key="1">
    <source>
        <dbReference type="ARBA" id="ARBA00022737"/>
    </source>
</evidence>
<dbReference type="RefSeq" id="WP_191183149.1">
    <property type="nucleotide sequence ID" value="NZ_JACXAJ010000002.1"/>
</dbReference>
<dbReference type="GO" id="GO:0016787">
    <property type="term" value="F:hydrolase activity"/>
    <property type="evidence" value="ECO:0007669"/>
    <property type="project" value="UniProtKB-KW"/>
</dbReference>
<dbReference type="InterPro" id="IPR036278">
    <property type="entry name" value="Sialidase_sf"/>
</dbReference>
<keyword evidence="4" id="KW-0378">Hydrolase</keyword>
<dbReference type="Pfam" id="PF15902">
    <property type="entry name" value="Sortilin-Vps10"/>
    <property type="match status" value="1"/>
</dbReference>
<dbReference type="InterPro" id="IPR015943">
    <property type="entry name" value="WD40/YVTN_repeat-like_dom_sf"/>
</dbReference>
<dbReference type="PANTHER" id="PTHR43739:SF5">
    <property type="entry name" value="EXO-ALPHA-SIALIDASE"/>
    <property type="match status" value="1"/>
</dbReference>
<gene>
    <name evidence="4" type="ORF">H9Q13_07570</name>
</gene>